<dbReference type="EMBL" id="QXML01000001">
    <property type="protein sequence ID" value="RIW18216.1"/>
    <property type="molecule type" value="Genomic_DNA"/>
</dbReference>
<dbReference type="OrthoDB" id="1431594at2"/>
<sequence>MKKILKNAPVFFLFLFAASLLNPVFGQDTQKVAPTDTTQLAAADTTAKKEKADRKRKDSFVVYIGANANELSVSPDQFNSDTELGYQLGFNYRRGKFLYWGAGAKYTNAIYGLKAVDSASDSSSISVKSIDIPLTVGLDLLFFTSRLFTVRTFVGVVPSFVLNVTDDSGLDITKDDLNTFNLLGQGGIGIDIAFLDIELGYNMGFQDVLKDQESKPGQAFVNLGFRF</sequence>
<feature type="chain" id="PRO_5019265243" description="Outer membrane protein beta-barrel domain-containing protein" evidence="1">
    <location>
        <begin position="27"/>
        <end position="227"/>
    </location>
</feature>
<dbReference type="Pfam" id="PF13568">
    <property type="entry name" value="OMP_b-brl_2"/>
    <property type="match status" value="1"/>
</dbReference>
<name>A0A418PVY7_9BACT</name>
<dbReference type="AlphaFoldDB" id="A0A418PVY7"/>
<dbReference type="RefSeq" id="WP_119475694.1">
    <property type="nucleotide sequence ID" value="NZ_QXML01000001.1"/>
</dbReference>
<dbReference type="Proteomes" id="UP000283522">
    <property type="component" value="Unassembled WGS sequence"/>
</dbReference>
<evidence type="ECO:0000259" key="2">
    <source>
        <dbReference type="Pfam" id="PF13568"/>
    </source>
</evidence>
<gene>
    <name evidence="3" type="ORF">D0X99_00510</name>
</gene>
<evidence type="ECO:0000313" key="4">
    <source>
        <dbReference type="Proteomes" id="UP000283522"/>
    </source>
</evidence>
<accession>A0A418PVY7</accession>
<reference evidence="3 4" key="1">
    <citation type="submission" date="2018-09" db="EMBL/GenBank/DDBJ databases">
        <authorList>
            <person name="Wang X."/>
            <person name="Du Z."/>
        </authorList>
    </citation>
    <scope>NUCLEOTIDE SEQUENCE [LARGE SCALE GENOMIC DNA]</scope>
    <source>
        <strain evidence="3 4">N3</strain>
    </source>
</reference>
<feature type="signal peptide" evidence="1">
    <location>
        <begin position="1"/>
        <end position="26"/>
    </location>
</feature>
<protein>
    <recommendedName>
        <fullName evidence="2">Outer membrane protein beta-barrel domain-containing protein</fullName>
    </recommendedName>
</protein>
<dbReference type="InterPro" id="IPR025665">
    <property type="entry name" value="Beta-barrel_OMP_2"/>
</dbReference>
<evidence type="ECO:0000256" key="1">
    <source>
        <dbReference type="SAM" id="SignalP"/>
    </source>
</evidence>
<keyword evidence="4" id="KW-1185">Reference proteome</keyword>
<proteinExistence type="predicted"/>
<organism evidence="3 4">
    <name type="scientific">Algoriphagus lacus</name>
    <dbReference type="NCBI Taxonomy" id="2056311"/>
    <lineage>
        <taxon>Bacteria</taxon>
        <taxon>Pseudomonadati</taxon>
        <taxon>Bacteroidota</taxon>
        <taxon>Cytophagia</taxon>
        <taxon>Cytophagales</taxon>
        <taxon>Cyclobacteriaceae</taxon>
        <taxon>Algoriphagus</taxon>
    </lineage>
</organism>
<feature type="domain" description="Outer membrane protein beta-barrel" evidence="2">
    <location>
        <begin position="60"/>
        <end position="209"/>
    </location>
</feature>
<evidence type="ECO:0000313" key="3">
    <source>
        <dbReference type="EMBL" id="RIW18216.1"/>
    </source>
</evidence>
<keyword evidence="1" id="KW-0732">Signal</keyword>
<comment type="caution">
    <text evidence="3">The sequence shown here is derived from an EMBL/GenBank/DDBJ whole genome shotgun (WGS) entry which is preliminary data.</text>
</comment>